<dbReference type="Proteomes" id="UP000095287">
    <property type="component" value="Unplaced"/>
</dbReference>
<feature type="compositionally biased region" description="Basic and acidic residues" evidence="1">
    <location>
        <begin position="26"/>
        <end position="46"/>
    </location>
</feature>
<proteinExistence type="predicted"/>
<name>A0A1I7Y2F7_9BILA</name>
<evidence type="ECO:0000313" key="3">
    <source>
        <dbReference type="WBParaSite" id="L893_g1205.t1"/>
    </source>
</evidence>
<dbReference type="WBParaSite" id="L893_g1205.t1">
    <property type="protein sequence ID" value="L893_g1205.t1"/>
    <property type="gene ID" value="L893_g1205"/>
</dbReference>
<sequence>MRHLRGTSTEKFASYLYEYQHAEANGKDRLLQRGRPSKEERQDKTTPDTQPSRLSYTLRTGYNVPQQHGRNDMC</sequence>
<organism evidence="2 3">
    <name type="scientific">Steinernema glaseri</name>
    <dbReference type="NCBI Taxonomy" id="37863"/>
    <lineage>
        <taxon>Eukaryota</taxon>
        <taxon>Metazoa</taxon>
        <taxon>Ecdysozoa</taxon>
        <taxon>Nematoda</taxon>
        <taxon>Chromadorea</taxon>
        <taxon>Rhabditida</taxon>
        <taxon>Tylenchina</taxon>
        <taxon>Panagrolaimomorpha</taxon>
        <taxon>Strongyloidoidea</taxon>
        <taxon>Steinernematidae</taxon>
        <taxon>Steinernema</taxon>
    </lineage>
</organism>
<keyword evidence="2" id="KW-1185">Reference proteome</keyword>
<evidence type="ECO:0000313" key="2">
    <source>
        <dbReference type="Proteomes" id="UP000095287"/>
    </source>
</evidence>
<protein>
    <submittedName>
        <fullName evidence="3">Integrase</fullName>
    </submittedName>
</protein>
<feature type="region of interest" description="Disordered" evidence="1">
    <location>
        <begin position="26"/>
        <end position="55"/>
    </location>
</feature>
<reference evidence="3" key="1">
    <citation type="submission" date="2016-11" db="UniProtKB">
        <authorList>
            <consortium name="WormBaseParasite"/>
        </authorList>
    </citation>
    <scope>IDENTIFICATION</scope>
</reference>
<accession>A0A1I7Y2F7</accession>
<evidence type="ECO:0000256" key="1">
    <source>
        <dbReference type="SAM" id="MobiDB-lite"/>
    </source>
</evidence>
<dbReference type="AlphaFoldDB" id="A0A1I7Y2F7"/>